<dbReference type="EMBL" id="VXIV02003179">
    <property type="protein sequence ID" value="KAF6020356.1"/>
    <property type="molecule type" value="Genomic_DNA"/>
</dbReference>
<evidence type="ECO:0000313" key="1">
    <source>
        <dbReference type="EMBL" id="KAF6020356.1"/>
    </source>
</evidence>
<name>A0A7J7J3Y4_BUGNE</name>
<comment type="caution">
    <text evidence="1">The sequence shown here is derived from an EMBL/GenBank/DDBJ whole genome shotgun (WGS) entry which is preliminary data.</text>
</comment>
<keyword evidence="2" id="KW-1185">Reference proteome</keyword>
<dbReference type="AlphaFoldDB" id="A0A7J7J3Y4"/>
<organism evidence="1 2">
    <name type="scientific">Bugula neritina</name>
    <name type="common">Brown bryozoan</name>
    <name type="synonym">Sertularia neritina</name>
    <dbReference type="NCBI Taxonomy" id="10212"/>
    <lineage>
        <taxon>Eukaryota</taxon>
        <taxon>Metazoa</taxon>
        <taxon>Spiralia</taxon>
        <taxon>Lophotrochozoa</taxon>
        <taxon>Bryozoa</taxon>
        <taxon>Gymnolaemata</taxon>
        <taxon>Cheilostomatida</taxon>
        <taxon>Flustrina</taxon>
        <taxon>Buguloidea</taxon>
        <taxon>Bugulidae</taxon>
        <taxon>Bugula</taxon>
    </lineage>
</organism>
<reference evidence="1" key="1">
    <citation type="submission" date="2020-06" db="EMBL/GenBank/DDBJ databases">
        <title>Draft genome of Bugula neritina, a colonial animal packing powerful symbionts and potential medicines.</title>
        <authorList>
            <person name="Rayko M."/>
        </authorList>
    </citation>
    <scope>NUCLEOTIDE SEQUENCE [LARGE SCALE GENOMIC DNA]</scope>
    <source>
        <strain evidence="1">Kwan_BN1</strain>
    </source>
</reference>
<accession>A0A7J7J3Y4</accession>
<proteinExistence type="predicted"/>
<gene>
    <name evidence="1" type="ORF">EB796_021328</name>
</gene>
<sequence>MMRSKTFSALLQLRNLGVLTVRYMGTAGLEKLISSRFPTKWTSLQKLHLVSLPIKVSSATVVSTEVARDNYQLCNSFEAYGFQYLDVANYWMSLSFTNPYQIRWTTLRLLAESQQHTVENLMKKISEEGLCGISSTPTVPECISALATLLKAQGVCEKALSDLIDKLNSHEISNFARIRQLLHSVEISQLLMRYINSHPDTIISEYSCLSRINIAEFLTYLQEIRDLGLASPNTISNYLTGSYLHPSKRGFQSASTKQVLDLLGLSRDDAAKNKLHKYTIMYMLQTRGYQAIEQTFDYLLSEGYLRRHIASSPLVLAFSKQTIKGLLAKPPKQFDSQFNATTDKVEKLNLIFKRLDQMQDWKITNYYLSKPIILMDNEKTPYRW</sequence>
<dbReference type="Proteomes" id="UP000593567">
    <property type="component" value="Unassembled WGS sequence"/>
</dbReference>
<protein>
    <submittedName>
        <fullName evidence="1">Uncharacterized protein</fullName>
    </submittedName>
</protein>
<evidence type="ECO:0000313" key="2">
    <source>
        <dbReference type="Proteomes" id="UP000593567"/>
    </source>
</evidence>